<keyword evidence="2" id="KW-1185">Reference proteome</keyword>
<accession>W7MFF9</accession>
<gene>
    <name evidence="1" type="ORF">FVEG_15572</name>
</gene>
<organism evidence="1 2">
    <name type="scientific">Gibberella moniliformis (strain M3125 / FGSC 7600)</name>
    <name type="common">Maize ear and stalk rot fungus</name>
    <name type="synonym">Fusarium verticillioides</name>
    <dbReference type="NCBI Taxonomy" id="334819"/>
    <lineage>
        <taxon>Eukaryota</taxon>
        <taxon>Fungi</taxon>
        <taxon>Dikarya</taxon>
        <taxon>Ascomycota</taxon>
        <taxon>Pezizomycotina</taxon>
        <taxon>Sordariomycetes</taxon>
        <taxon>Hypocreomycetidae</taxon>
        <taxon>Hypocreales</taxon>
        <taxon>Nectriaceae</taxon>
        <taxon>Fusarium</taxon>
        <taxon>Fusarium fujikuroi species complex</taxon>
    </lineage>
</organism>
<evidence type="ECO:0000313" key="2">
    <source>
        <dbReference type="Proteomes" id="UP000009096"/>
    </source>
</evidence>
<dbReference type="GeneID" id="30072448"/>
<protein>
    <submittedName>
        <fullName evidence="1">Uncharacterized protein</fullName>
    </submittedName>
</protein>
<dbReference type="Proteomes" id="UP000009096">
    <property type="component" value="Chromosome 4"/>
</dbReference>
<dbReference type="EMBL" id="DS022246">
    <property type="protein sequence ID" value="EWG43482.1"/>
    <property type="molecule type" value="Genomic_DNA"/>
</dbReference>
<reference evidence="1 2" key="1">
    <citation type="journal article" date="2010" name="Nature">
        <title>Comparative genomics reveals mobile pathogenicity chromosomes in Fusarium.</title>
        <authorList>
            <person name="Ma L.J."/>
            <person name="van der Does H.C."/>
            <person name="Borkovich K.A."/>
            <person name="Coleman J.J."/>
            <person name="Daboussi M.J."/>
            <person name="Di Pietro A."/>
            <person name="Dufresne M."/>
            <person name="Freitag M."/>
            <person name="Grabherr M."/>
            <person name="Henrissat B."/>
            <person name="Houterman P.M."/>
            <person name="Kang S."/>
            <person name="Shim W.B."/>
            <person name="Woloshuk C."/>
            <person name="Xie X."/>
            <person name="Xu J.R."/>
            <person name="Antoniw J."/>
            <person name="Baker S.E."/>
            <person name="Bluhm B.H."/>
            <person name="Breakspear A."/>
            <person name="Brown D.W."/>
            <person name="Butchko R.A."/>
            <person name="Chapman S."/>
            <person name="Coulson R."/>
            <person name="Coutinho P.M."/>
            <person name="Danchin E.G."/>
            <person name="Diener A."/>
            <person name="Gale L.R."/>
            <person name="Gardiner D.M."/>
            <person name="Goff S."/>
            <person name="Hammond-Kosack K.E."/>
            <person name="Hilburn K."/>
            <person name="Hua-Van A."/>
            <person name="Jonkers W."/>
            <person name="Kazan K."/>
            <person name="Kodira C.D."/>
            <person name="Koehrsen M."/>
            <person name="Kumar L."/>
            <person name="Lee Y.H."/>
            <person name="Li L."/>
            <person name="Manners J.M."/>
            <person name="Miranda-Saavedra D."/>
            <person name="Mukherjee M."/>
            <person name="Park G."/>
            <person name="Park J."/>
            <person name="Park S.Y."/>
            <person name="Proctor R.H."/>
            <person name="Regev A."/>
            <person name="Ruiz-Roldan M.C."/>
            <person name="Sain D."/>
            <person name="Sakthikumar S."/>
            <person name="Sykes S."/>
            <person name="Schwartz D.C."/>
            <person name="Turgeon B.G."/>
            <person name="Wapinski I."/>
            <person name="Yoder O."/>
            <person name="Young S."/>
            <person name="Zeng Q."/>
            <person name="Zhou S."/>
            <person name="Galagan J."/>
            <person name="Cuomo C.A."/>
            <person name="Kistler H.C."/>
            <person name="Rep M."/>
        </authorList>
    </citation>
    <scope>NUCLEOTIDE SEQUENCE [LARGE SCALE GENOMIC DNA]</scope>
    <source>
        <strain evidence="2">M3125 / FGSC 7600</strain>
    </source>
</reference>
<evidence type="ECO:0000313" key="1">
    <source>
        <dbReference type="EMBL" id="EWG43482.1"/>
    </source>
</evidence>
<sequence>MELQMQMQMREVHTNYYSLSNKSVRLRVQQFACGQREGPTCLPVILGYRDSQLLHWERRHVHKMGLHQTPKFTST</sequence>
<dbReference type="EMBL" id="CM000581">
    <property type="protein sequence ID" value="EWG43482.1"/>
    <property type="molecule type" value="Genomic_DNA"/>
</dbReference>
<dbReference type="VEuPathDB" id="FungiDB:FVEG_15572"/>
<dbReference type="AlphaFoldDB" id="W7MFF9"/>
<dbReference type="KEGG" id="fvr:FVEG_15572"/>
<proteinExistence type="predicted"/>
<dbReference type="RefSeq" id="XP_018749673.1">
    <property type="nucleotide sequence ID" value="XM_018904732.1"/>
</dbReference>
<name>W7MFF9_GIBM7</name>